<dbReference type="OrthoDB" id="327703at2"/>
<dbReference type="AlphaFoldDB" id="S6ADE8"/>
<evidence type="ECO:0000256" key="1">
    <source>
        <dbReference type="ARBA" id="ARBA00005495"/>
    </source>
</evidence>
<keyword evidence="4" id="KW-0456">Lyase</keyword>
<protein>
    <recommendedName>
        <fullName evidence="5">CENP-V/GFA domain-containing protein</fullName>
    </recommendedName>
</protein>
<keyword evidence="7" id="KW-1185">Reference proteome</keyword>
<dbReference type="Proteomes" id="UP000015559">
    <property type="component" value="Chromosome"/>
</dbReference>
<dbReference type="RefSeq" id="WP_009207633.1">
    <property type="nucleotide sequence ID" value="NC_022357.1"/>
</dbReference>
<dbReference type="KEGG" id="sdr:SCD_n02607"/>
<comment type="similarity">
    <text evidence="1">Belongs to the Gfa family.</text>
</comment>
<organism evidence="6 7">
    <name type="scientific">Sulfuricella denitrificans (strain DSM 22764 / NBRC 105220 / skB26)</name>
    <dbReference type="NCBI Taxonomy" id="1163617"/>
    <lineage>
        <taxon>Bacteria</taxon>
        <taxon>Pseudomonadati</taxon>
        <taxon>Pseudomonadota</taxon>
        <taxon>Betaproteobacteria</taxon>
        <taxon>Nitrosomonadales</taxon>
        <taxon>Sulfuricellaceae</taxon>
        <taxon>Sulfuricella</taxon>
    </lineage>
</organism>
<reference evidence="6 7" key="1">
    <citation type="journal article" date="2012" name="Appl. Environ. Microbiol.">
        <title>Draft genome sequence of a psychrotolerant sulfur-oxidizing bacterium, Sulfuricella denitrificans skB26, and proteomic insights into cold adaptation.</title>
        <authorList>
            <person name="Watanabe T."/>
            <person name="Kojima H."/>
            <person name="Fukui M."/>
        </authorList>
    </citation>
    <scope>NUCLEOTIDE SEQUENCE [LARGE SCALE GENOMIC DNA]</scope>
    <source>
        <strain evidence="7">skB26</strain>
    </source>
</reference>
<accession>S6ADE8</accession>
<feature type="domain" description="CENP-V/GFA" evidence="5">
    <location>
        <begin position="2"/>
        <end position="118"/>
    </location>
</feature>
<name>S6ADE8_SULDS</name>
<evidence type="ECO:0000313" key="7">
    <source>
        <dbReference type="Proteomes" id="UP000015559"/>
    </source>
</evidence>
<dbReference type="InterPro" id="IPR011057">
    <property type="entry name" value="Mss4-like_sf"/>
</dbReference>
<dbReference type="PROSITE" id="PS51891">
    <property type="entry name" value="CENP_V_GFA"/>
    <property type="match status" value="1"/>
</dbReference>
<evidence type="ECO:0000256" key="2">
    <source>
        <dbReference type="ARBA" id="ARBA00022723"/>
    </source>
</evidence>
<evidence type="ECO:0000259" key="5">
    <source>
        <dbReference type="PROSITE" id="PS51891"/>
    </source>
</evidence>
<proteinExistence type="inferred from homology"/>
<keyword evidence="3" id="KW-0862">Zinc</keyword>
<dbReference type="Pfam" id="PF04828">
    <property type="entry name" value="GFA"/>
    <property type="match status" value="1"/>
</dbReference>
<dbReference type="GO" id="GO:0046872">
    <property type="term" value="F:metal ion binding"/>
    <property type="evidence" value="ECO:0007669"/>
    <property type="project" value="UniProtKB-KW"/>
</dbReference>
<keyword evidence="2" id="KW-0479">Metal-binding</keyword>
<dbReference type="GO" id="GO:0016846">
    <property type="term" value="F:carbon-sulfur lyase activity"/>
    <property type="evidence" value="ECO:0007669"/>
    <property type="project" value="InterPro"/>
</dbReference>
<dbReference type="EMBL" id="AP013066">
    <property type="protein sequence ID" value="BAN36408.1"/>
    <property type="molecule type" value="Genomic_DNA"/>
</dbReference>
<evidence type="ECO:0000256" key="3">
    <source>
        <dbReference type="ARBA" id="ARBA00022833"/>
    </source>
</evidence>
<dbReference type="PANTHER" id="PTHR33337">
    <property type="entry name" value="GFA DOMAIN-CONTAINING PROTEIN"/>
    <property type="match status" value="1"/>
</dbReference>
<dbReference type="SUPFAM" id="SSF51316">
    <property type="entry name" value="Mss4-like"/>
    <property type="match status" value="1"/>
</dbReference>
<dbReference type="Gene3D" id="3.90.1590.10">
    <property type="entry name" value="glutathione-dependent formaldehyde- activating enzyme (gfa)"/>
    <property type="match status" value="1"/>
</dbReference>
<dbReference type="STRING" id="1163617.SCD_n02607"/>
<dbReference type="PANTHER" id="PTHR33337:SF40">
    <property type="entry name" value="CENP-V_GFA DOMAIN-CONTAINING PROTEIN-RELATED"/>
    <property type="match status" value="1"/>
</dbReference>
<sequence length="137" mass="15031">MVTGDCLCGVVRFEIDGPIRNIVYCHCSQCRKAQGSAFATNGIVRASGFRITAGEDALTGYESTSGQTKFFCKICGSPILSKSESRPDDVRVRLGTIDSDIEERPVAHIFATSKANWEEICGDLPQYEGYEPGRNER</sequence>
<dbReference type="InterPro" id="IPR006913">
    <property type="entry name" value="CENP-V/GFA"/>
</dbReference>
<dbReference type="eggNOG" id="COG3791">
    <property type="taxonomic scope" value="Bacteria"/>
</dbReference>
<evidence type="ECO:0000256" key="4">
    <source>
        <dbReference type="ARBA" id="ARBA00023239"/>
    </source>
</evidence>
<gene>
    <name evidence="6" type="ORF">SCD_n02607</name>
</gene>
<evidence type="ECO:0000313" key="6">
    <source>
        <dbReference type="EMBL" id="BAN36408.1"/>
    </source>
</evidence>
<dbReference type="HOGENOM" id="CLU_055491_4_2_4"/>